<dbReference type="InterPro" id="IPR006076">
    <property type="entry name" value="FAD-dep_OxRdtase"/>
</dbReference>
<proteinExistence type="predicted"/>
<dbReference type="Gene3D" id="3.50.50.60">
    <property type="entry name" value="FAD/NAD(P)-binding domain"/>
    <property type="match status" value="1"/>
</dbReference>
<reference evidence="3" key="1">
    <citation type="submission" date="2018-05" db="EMBL/GenBank/DDBJ databases">
        <authorList>
            <person name="Lanie J.A."/>
            <person name="Ng W.-L."/>
            <person name="Kazmierczak K.M."/>
            <person name="Andrzejewski T.M."/>
            <person name="Davidsen T.M."/>
            <person name="Wayne K.J."/>
            <person name="Tettelin H."/>
            <person name="Glass J.I."/>
            <person name="Rusch D."/>
            <person name="Podicherti R."/>
            <person name="Tsui H.-C.T."/>
            <person name="Winkler M.E."/>
        </authorList>
    </citation>
    <scope>NUCLEOTIDE SEQUENCE</scope>
</reference>
<feature type="non-terminal residue" evidence="3">
    <location>
        <position position="84"/>
    </location>
</feature>
<dbReference type="PANTHER" id="PTHR13847:SF289">
    <property type="entry name" value="GLYCINE OXIDASE"/>
    <property type="match status" value="1"/>
</dbReference>
<sequence length="84" mass="8848">VAQNMDVVIVGGGAVGVCSAYYLNEAGHDVTLIERRQICSGSSHGNAGLIVPSHSIPLAAPGIVAQGIKWMFDPESPFYIKPRL</sequence>
<dbReference type="GO" id="GO:0016491">
    <property type="term" value="F:oxidoreductase activity"/>
    <property type="evidence" value="ECO:0007669"/>
    <property type="project" value="UniProtKB-KW"/>
</dbReference>
<dbReference type="AlphaFoldDB" id="A0A383EA74"/>
<dbReference type="GO" id="GO:0005737">
    <property type="term" value="C:cytoplasm"/>
    <property type="evidence" value="ECO:0007669"/>
    <property type="project" value="TreeGrafter"/>
</dbReference>
<dbReference type="PANTHER" id="PTHR13847">
    <property type="entry name" value="SARCOSINE DEHYDROGENASE-RELATED"/>
    <property type="match status" value="1"/>
</dbReference>
<name>A0A383EA74_9ZZZZ</name>
<protein>
    <recommendedName>
        <fullName evidence="2">FAD dependent oxidoreductase domain-containing protein</fullName>
    </recommendedName>
</protein>
<dbReference type="EMBL" id="UINC01223905">
    <property type="protein sequence ID" value="SVE53293.1"/>
    <property type="molecule type" value="Genomic_DNA"/>
</dbReference>
<dbReference type="InterPro" id="IPR036188">
    <property type="entry name" value="FAD/NAD-bd_sf"/>
</dbReference>
<evidence type="ECO:0000256" key="1">
    <source>
        <dbReference type="ARBA" id="ARBA00023002"/>
    </source>
</evidence>
<gene>
    <name evidence="3" type="ORF">METZ01_LOCUS506147</name>
</gene>
<evidence type="ECO:0000259" key="2">
    <source>
        <dbReference type="Pfam" id="PF01266"/>
    </source>
</evidence>
<dbReference type="Pfam" id="PF01266">
    <property type="entry name" value="DAO"/>
    <property type="match status" value="1"/>
</dbReference>
<evidence type="ECO:0000313" key="3">
    <source>
        <dbReference type="EMBL" id="SVE53293.1"/>
    </source>
</evidence>
<feature type="domain" description="FAD dependent oxidoreductase" evidence="2">
    <location>
        <begin position="6"/>
        <end position="57"/>
    </location>
</feature>
<organism evidence="3">
    <name type="scientific">marine metagenome</name>
    <dbReference type="NCBI Taxonomy" id="408172"/>
    <lineage>
        <taxon>unclassified sequences</taxon>
        <taxon>metagenomes</taxon>
        <taxon>ecological metagenomes</taxon>
    </lineage>
</organism>
<feature type="non-terminal residue" evidence="3">
    <location>
        <position position="1"/>
    </location>
</feature>
<accession>A0A383EA74</accession>
<dbReference type="SUPFAM" id="SSF51971">
    <property type="entry name" value="Nucleotide-binding domain"/>
    <property type="match status" value="1"/>
</dbReference>
<keyword evidence="1" id="KW-0560">Oxidoreductase</keyword>